<reference evidence="3 4" key="1">
    <citation type="submission" date="2023-05" db="EMBL/GenBank/DDBJ databases">
        <title>Pseudodonghicola sp. nov.</title>
        <authorList>
            <person name="Huang J."/>
        </authorList>
    </citation>
    <scope>NUCLEOTIDE SEQUENCE [LARGE SCALE GENOMIC DNA]</scope>
    <source>
        <strain evidence="3 4">IC7</strain>
    </source>
</reference>
<sequence length="167" mass="18563">MIQPAYCRAMARYNRWQNAQLEELLQPLPQAELRLDRGAFFGSILGTLSHLVWADQMWMSRFADSPRPAGGIADSPEVCASFGAWSAERFRVDGQILTWAEEVGHLDLLGELSWASGSTGEVMNRPMGLCVAHMFNHQTHHRGQIHAMMTAAGLRAPVSDLAFMPEP</sequence>
<dbReference type="EMBL" id="JASNJD010000008">
    <property type="protein sequence ID" value="MDK3018524.1"/>
    <property type="molecule type" value="Genomic_DNA"/>
</dbReference>
<dbReference type="Proteomes" id="UP001243757">
    <property type="component" value="Unassembled WGS sequence"/>
</dbReference>
<evidence type="ECO:0000256" key="1">
    <source>
        <dbReference type="ARBA" id="ARBA00008635"/>
    </source>
</evidence>
<evidence type="ECO:0000313" key="3">
    <source>
        <dbReference type="EMBL" id="MDK3018524.1"/>
    </source>
</evidence>
<organism evidence="3 4">
    <name type="scientific">Pseudodonghicola flavimaris</name>
    <dbReference type="NCBI Taxonomy" id="3050036"/>
    <lineage>
        <taxon>Bacteria</taxon>
        <taxon>Pseudomonadati</taxon>
        <taxon>Pseudomonadota</taxon>
        <taxon>Alphaproteobacteria</taxon>
        <taxon>Rhodobacterales</taxon>
        <taxon>Paracoccaceae</taxon>
        <taxon>Pseudodonghicola</taxon>
    </lineage>
</organism>
<keyword evidence="4" id="KW-1185">Reference proteome</keyword>
<dbReference type="InterPro" id="IPR007837">
    <property type="entry name" value="DinB"/>
</dbReference>
<dbReference type="SUPFAM" id="SSF109854">
    <property type="entry name" value="DinB/YfiT-like putative metalloenzymes"/>
    <property type="match status" value="1"/>
</dbReference>
<comment type="caution">
    <text evidence="3">The sequence shown here is derived from an EMBL/GenBank/DDBJ whole genome shotgun (WGS) entry which is preliminary data.</text>
</comment>
<dbReference type="Gene3D" id="1.20.120.450">
    <property type="entry name" value="dinb family like domain"/>
    <property type="match status" value="1"/>
</dbReference>
<accession>A0ABT7F247</accession>
<gene>
    <name evidence="3" type="ORF">QO033_12630</name>
</gene>
<keyword evidence="2" id="KW-0479">Metal-binding</keyword>
<dbReference type="PANTHER" id="PTHR37302:SF1">
    <property type="entry name" value="PROTEIN DINB"/>
    <property type="match status" value="1"/>
</dbReference>
<dbReference type="RefSeq" id="WP_284481340.1">
    <property type="nucleotide sequence ID" value="NZ_JASNJD010000008.1"/>
</dbReference>
<dbReference type="PANTHER" id="PTHR37302">
    <property type="entry name" value="SLR1116 PROTEIN"/>
    <property type="match status" value="1"/>
</dbReference>
<name>A0ABT7F247_9RHOB</name>
<evidence type="ECO:0000313" key="4">
    <source>
        <dbReference type="Proteomes" id="UP001243757"/>
    </source>
</evidence>
<comment type="similarity">
    <text evidence="1">Belongs to the DinB family.</text>
</comment>
<dbReference type="InterPro" id="IPR034660">
    <property type="entry name" value="DinB/YfiT-like"/>
</dbReference>
<protein>
    <submittedName>
        <fullName evidence="3">DinB family protein</fullName>
    </submittedName>
</protein>
<dbReference type="Pfam" id="PF05163">
    <property type="entry name" value="DinB"/>
    <property type="match status" value="1"/>
</dbReference>
<proteinExistence type="inferred from homology"/>
<evidence type="ECO:0000256" key="2">
    <source>
        <dbReference type="ARBA" id="ARBA00022723"/>
    </source>
</evidence>